<keyword evidence="7 10" id="KW-0472">Membrane</keyword>
<dbReference type="GO" id="GO:0015344">
    <property type="term" value="F:siderophore uptake transmembrane transporter activity"/>
    <property type="evidence" value="ECO:0007669"/>
    <property type="project" value="TreeGrafter"/>
</dbReference>
<reference evidence="14 15" key="1">
    <citation type="submission" date="2016-11" db="EMBL/GenBank/DDBJ databases">
        <authorList>
            <person name="Jaros S."/>
            <person name="Januszkiewicz K."/>
            <person name="Wedrychowicz H."/>
        </authorList>
    </citation>
    <scope>NUCLEOTIDE SEQUENCE [LARGE SCALE GENOMIC DNA]</scope>
    <source>
        <strain evidence="14 15">DSM 26910</strain>
    </source>
</reference>
<evidence type="ECO:0000256" key="10">
    <source>
        <dbReference type="PROSITE-ProRule" id="PRU01360"/>
    </source>
</evidence>
<sequence length="738" mass="81329">MNKLWLLTTVFSVFTAFGSSGQTGTKQEIRNDSIPLSDKNIRIGEVVVSSLRMNRKMKELPTSMSVVEAYDYQRQSSLTLSNVLNAEPGISMGSDGVWATSINVRGLSENRLVTLIDGNRIETATDLTASFSMIDVNDIERVEVIKGAQSSLYGTGAMGGIVNIITKDGHFSNRPYLSGNVISGFASANKLFSNHAAINTGADKWYLRLSGTYGKADDIRTPEGKLPNSQFTTSNISAKVGFQPINNHVLKVQFQRNWSTDVGIPGGAAFPGPAEATYSDIGRQLLNASYEITNISNKLTSLKLNYFNQNILRDVLMKPNTVAEATLPNGNTQRTTPEKITPTGKHLTNGVQLQSTWNLNDKNVFIAGIDYWGRKLTTEREKYVTVEVLNPEETIIKTNNIVRGETPIPESNFNSAGLFLQNESHLLNNRLTLITGGRVDGIWIKNEQGFDVDYLIINGTQNDSPPTQRITFEKGTENNVSWSANAGLLYQIFKDADISLNLARSFRAPSLEERFKYIDLGNYVRLGNPALKPESGYSADLGLRIWNPKLCLQSGVFVNQISNMIVESPGEFIYTLTSESTPDTIPALINSNVSKALLYGFDFKLDYNFYDNLVVFLSGAYVRGKDTKENENLPLIPPLNGQLGIRYSNNKAGSVEFSLAGAAKQDKIADGETETDAYTRLDMTVATKKFNLGATHLQIFSGIDNITNTSYTNHLSTNRGSISVEPGQNIFVRLNFSF</sequence>
<dbReference type="Proteomes" id="UP000184164">
    <property type="component" value="Unassembled WGS sequence"/>
</dbReference>
<dbReference type="InterPro" id="IPR039426">
    <property type="entry name" value="TonB-dep_rcpt-like"/>
</dbReference>
<keyword evidence="4 10" id="KW-0812">Transmembrane</keyword>
<protein>
    <submittedName>
        <fullName evidence="14">Hemoglobin/transferrin/lactoferrin receptor protein</fullName>
    </submittedName>
</protein>
<dbReference type="Gene3D" id="2.40.170.20">
    <property type="entry name" value="TonB-dependent receptor, beta-barrel domain"/>
    <property type="match status" value="1"/>
</dbReference>
<evidence type="ECO:0000256" key="7">
    <source>
        <dbReference type="ARBA" id="ARBA00023136"/>
    </source>
</evidence>
<dbReference type="CDD" id="cd01347">
    <property type="entry name" value="ligand_gated_channel"/>
    <property type="match status" value="1"/>
</dbReference>
<keyword evidence="9 10" id="KW-0998">Cell outer membrane</keyword>
<keyword evidence="6 11" id="KW-0798">TonB box</keyword>
<dbReference type="InterPro" id="IPR036942">
    <property type="entry name" value="Beta-barrel_TonB_sf"/>
</dbReference>
<feature type="domain" description="TonB-dependent receptor plug" evidence="13">
    <location>
        <begin position="57"/>
        <end position="161"/>
    </location>
</feature>
<evidence type="ECO:0000256" key="2">
    <source>
        <dbReference type="ARBA" id="ARBA00022448"/>
    </source>
</evidence>
<comment type="similarity">
    <text evidence="10 11">Belongs to the TonB-dependent receptor family.</text>
</comment>
<evidence type="ECO:0000256" key="1">
    <source>
        <dbReference type="ARBA" id="ARBA00004571"/>
    </source>
</evidence>
<evidence type="ECO:0000256" key="9">
    <source>
        <dbReference type="ARBA" id="ARBA00023237"/>
    </source>
</evidence>
<dbReference type="EMBL" id="FQUM01000012">
    <property type="protein sequence ID" value="SHF89473.1"/>
    <property type="molecule type" value="Genomic_DNA"/>
</dbReference>
<evidence type="ECO:0000256" key="8">
    <source>
        <dbReference type="ARBA" id="ARBA00023170"/>
    </source>
</evidence>
<dbReference type="PANTHER" id="PTHR30069:SF29">
    <property type="entry name" value="HEMOGLOBIN AND HEMOGLOBIN-HAPTOGLOBIN-BINDING PROTEIN 1-RELATED"/>
    <property type="match status" value="1"/>
</dbReference>
<dbReference type="AlphaFoldDB" id="A0A1M5FD49"/>
<evidence type="ECO:0000256" key="11">
    <source>
        <dbReference type="RuleBase" id="RU003357"/>
    </source>
</evidence>
<dbReference type="InterPro" id="IPR012910">
    <property type="entry name" value="Plug_dom"/>
</dbReference>
<dbReference type="Gene3D" id="2.170.130.10">
    <property type="entry name" value="TonB-dependent receptor, plug domain"/>
    <property type="match status" value="1"/>
</dbReference>
<dbReference type="Pfam" id="PF00593">
    <property type="entry name" value="TonB_dep_Rec_b-barrel"/>
    <property type="match status" value="1"/>
</dbReference>
<evidence type="ECO:0000259" key="13">
    <source>
        <dbReference type="Pfam" id="PF07715"/>
    </source>
</evidence>
<dbReference type="InterPro" id="IPR037066">
    <property type="entry name" value="Plug_dom_sf"/>
</dbReference>
<name>A0A1M5FD49_9BACT</name>
<organism evidence="14 15">
    <name type="scientific">Mariniphaga anaerophila</name>
    <dbReference type="NCBI Taxonomy" id="1484053"/>
    <lineage>
        <taxon>Bacteria</taxon>
        <taxon>Pseudomonadati</taxon>
        <taxon>Bacteroidota</taxon>
        <taxon>Bacteroidia</taxon>
        <taxon>Marinilabiliales</taxon>
        <taxon>Prolixibacteraceae</taxon>
        <taxon>Mariniphaga</taxon>
    </lineage>
</organism>
<accession>A0A1M5FD49</accession>
<dbReference type="GO" id="GO:0009279">
    <property type="term" value="C:cell outer membrane"/>
    <property type="evidence" value="ECO:0007669"/>
    <property type="project" value="UniProtKB-SubCell"/>
</dbReference>
<keyword evidence="2 10" id="KW-0813">Transport</keyword>
<evidence type="ECO:0000313" key="15">
    <source>
        <dbReference type="Proteomes" id="UP000184164"/>
    </source>
</evidence>
<feature type="domain" description="TonB-dependent receptor-like beta-barrel" evidence="12">
    <location>
        <begin position="260"/>
        <end position="706"/>
    </location>
</feature>
<dbReference type="RefSeq" id="WP_073003275.1">
    <property type="nucleotide sequence ID" value="NZ_FQUM01000012.1"/>
</dbReference>
<keyword evidence="8 14" id="KW-0675">Receptor</keyword>
<dbReference type="GO" id="GO:0044718">
    <property type="term" value="P:siderophore transmembrane transport"/>
    <property type="evidence" value="ECO:0007669"/>
    <property type="project" value="TreeGrafter"/>
</dbReference>
<keyword evidence="3 10" id="KW-1134">Transmembrane beta strand</keyword>
<dbReference type="InterPro" id="IPR000531">
    <property type="entry name" value="Beta-barrel_TonB"/>
</dbReference>
<evidence type="ECO:0000256" key="4">
    <source>
        <dbReference type="ARBA" id="ARBA00022692"/>
    </source>
</evidence>
<evidence type="ECO:0000256" key="6">
    <source>
        <dbReference type="ARBA" id="ARBA00023077"/>
    </source>
</evidence>
<evidence type="ECO:0000256" key="3">
    <source>
        <dbReference type="ARBA" id="ARBA00022452"/>
    </source>
</evidence>
<gene>
    <name evidence="14" type="ORF">SAMN05444274_11211</name>
</gene>
<evidence type="ECO:0000313" key="14">
    <source>
        <dbReference type="EMBL" id="SHF89473.1"/>
    </source>
</evidence>
<dbReference type="SUPFAM" id="SSF56935">
    <property type="entry name" value="Porins"/>
    <property type="match status" value="1"/>
</dbReference>
<dbReference type="Pfam" id="PF07715">
    <property type="entry name" value="Plug"/>
    <property type="match status" value="1"/>
</dbReference>
<proteinExistence type="inferred from homology"/>
<evidence type="ECO:0000259" key="12">
    <source>
        <dbReference type="Pfam" id="PF00593"/>
    </source>
</evidence>
<comment type="subcellular location">
    <subcellularLocation>
        <location evidence="1 10">Cell outer membrane</location>
        <topology evidence="1 10">Multi-pass membrane protein</topology>
    </subcellularLocation>
</comment>
<dbReference type="PROSITE" id="PS52016">
    <property type="entry name" value="TONB_DEPENDENT_REC_3"/>
    <property type="match status" value="1"/>
</dbReference>
<evidence type="ECO:0000256" key="5">
    <source>
        <dbReference type="ARBA" id="ARBA00022729"/>
    </source>
</evidence>
<keyword evidence="15" id="KW-1185">Reference proteome</keyword>
<keyword evidence="5" id="KW-0732">Signal</keyword>
<dbReference type="PANTHER" id="PTHR30069">
    <property type="entry name" value="TONB-DEPENDENT OUTER MEMBRANE RECEPTOR"/>
    <property type="match status" value="1"/>
</dbReference>
<dbReference type="STRING" id="1484053.SAMN05444274_11211"/>
<dbReference type="OrthoDB" id="9764669at2"/>